<evidence type="ECO:0000256" key="6">
    <source>
        <dbReference type="ARBA" id="ARBA00048142"/>
    </source>
</evidence>
<dbReference type="InterPro" id="IPR016162">
    <property type="entry name" value="Ald_DH_N"/>
</dbReference>
<dbReference type="InterPro" id="IPR016161">
    <property type="entry name" value="Ald_DH/histidinol_DH"/>
</dbReference>
<comment type="catalytic activity">
    <reaction evidence="6">
        <text>L-glutamate 5-semialdehyde + NAD(+) + H2O = L-glutamate + NADH + 2 H(+)</text>
        <dbReference type="Rhea" id="RHEA:30235"/>
        <dbReference type="ChEBI" id="CHEBI:15377"/>
        <dbReference type="ChEBI" id="CHEBI:15378"/>
        <dbReference type="ChEBI" id="CHEBI:29985"/>
        <dbReference type="ChEBI" id="CHEBI:57540"/>
        <dbReference type="ChEBI" id="CHEBI:57945"/>
        <dbReference type="ChEBI" id="CHEBI:58066"/>
        <dbReference type="EC" id="1.2.1.88"/>
    </reaction>
</comment>
<dbReference type="Gene3D" id="3.40.605.10">
    <property type="entry name" value="Aldehyde Dehydrogenase, Chain A, domain 1"/>
    <property type="match status" value="1"/>
</dbReference>
<evidence type="ECO:0000259" key="8">
    <source>
        <dbReference type="Pfam" id="PF00171"/>
    </source>
</evidence>
<dbReference type="InterPro" id="IPR015590">
    <property type="entry name" value="Aldehyde_DH_dom"/>
</dbReference>
<keyword evidence="3 9" id="KW-0560">Oxidoreductase</keyword>
<dbReference type="InterPro" id="IPR005932">
    <property type="entry name" value="RocA"/>
</dbReference>
<dbReference type="Gene3D" id="3.40.309.10">
    <property type="entry name" value="Aldehyde Dehydrogenase, Chain A, domain 2"/>
    <property type="match status" value="1"/>
</dbReference>
<dbReference type="EMBL" id="JACHEB010000014">
    <property type="protein sequence ID" value="MBB5331319.1"/>
    <property type="molecule type" value="Genomic_DNA"/>
</dbReference>
<dbReference type="EC" id="1.2.1.88" evidence="2"/>
<dbReference type="GO" id="GO:0003842">
    <property type="term" value="F:L-glutamate gamma-semialdehyde dehydrogenase activity"/>
    <property type="evidence" value="ECO:0007669"/>
    <property type="project" value="UniProtKB-EC"/>
</dbReference>
<evidence type="ECO:0000256" key="7">
    <source>
        <dbReference type="ARBA" id="ARBA00061617"/>
    </source>
</evidence>
<dbReference type="CDD" id="cd07124">
    <property type="entry name" value="ALDH_PutA-P5CDH-RocA"/>
    <property type="match status" value="1"/>
</dbReference>
<evidence type="ECO:0000256" key="1">
    <source>
        <dbReference type="ARBA" id="ARBA00004786"/>
    </source>
</evidence>
<evidence type="ECO:0000256" key="2">
    <source>
        <dbReference type="ARBA" id="ARBA00012884"/>
    </source>
</evidence>
<dbReference type="Proteomes" id="UP000535182">
    <property type="component" value="Unassembled WGS sequence"/>
</dbReference>
<dbReference type="SUPFAM" id="SSF53720">
    <property type="entry name" value="ALDH-like"/>
    <property type="match status" value="1"/>
</dbReference>
<sequence length="546" mass="58894">MATMNLTHSAPATLPKIPFSNEPFVDFSTAENKRKMQEALARVESELGREYEIVIGGTRFKTEGKIVSKNPARPAQVIGIHQRAAAAHVPSAMKAAQTAFLTWSKVPVEERAALLFRAAALIRERSFEFCAWLTLEVGKNWGEADADVGETIDFLEFYGREALRLAEAKTPIQFPGERNQLRYIPLGVGAVIPPWNFPFAIMAGMTAASIVTGNTVILKPSVDAPTIAAKFFELLEEVGLPDGVVNLCPGEGPEFGSEVVAHPQTRFIAFTGSKAVGLEIHERAAKTMPGQVFIKRTILEMGGKDSIIVEADSDLDAAVDGVVASAFGFNGQKCSACSRAIVAADIYDVFCDRLQERVAKIKTGDPAENVYTGPVISEKAYRKTLDYIEIGRKEGTVLNGGHAIETPEGGYYIAPTVIADVAPTARIALEEIFGPVLAVIKSKSFDDALTIANNTEYGLTGAIYTGSREKLDRAREEFNVGNLYFNRKCTGAMVGAHPFGGFNMSGTDSKAGGPDYLLLFTQAKSIAEKIGHASPAQEKQSEQMGM</sequence>
<dbReference type="RefSeq" id="WP_183981179.1">
    <property type="nucleotide sequence ID" value="NZ_JACHEB010000014.1"/>
</dbReference>
<dbReference type="PANTHER" id="PTHR42862:SF1">
    <property type="entry name" value="DELTA-1-PYRROLINE-5-CARBOXYLATE DEHYDROGENASE 2, ISOFORM A-RELATED"/>
    <property type="match status" value="1"/>
</dbReference>
<dbReference type="GO" id="GO:0004657">
    <property type="term" value="F:proline dehydrogenase activity"/>
    <property type="evidence" value="ECO:0007669"/>
    <property type="project" value="UniProtKB-ARBA"/>
</dbReference>
<evidence type="ECO:0000313" key="9">
    <source>
        <dbReference type="EMBL" id="MBB5331319.1"/>
    </source>
</evidence>
<gene>
    <name evidence="9" type="ORF">HDF14_004963</name>
</gene>
<comment type="pathway">
    <text evidence="1">Amino-acid degradation; L-proline degradation into L-glutamate; L-glutamate from L-proline: step 2/2.</text>
</comment>
<dbReference type="FunFam" id="3.40.309.10:FF:000005">
    <property type="entry name" value="1-pyrroline-5-carboxylate dehydrogenase 1"/>
    <property type="match status" value="1"/>
</dbReference>
<keyword evidence="4" id="KW-0520">NAD</keyword>
<evidence type="ECO:0000313" key="10">
    <source>
        <dbReference type="Proteomes" id="UP000535182"/>
    </source>
</evidence>
<dbReference type="PANTHER" id="PTHR42862">
    <property type="entry name" value="DELTA-1-PYRROLINE-5-CARBOXYLATE DEHYDROGENASE 1, ISOFORM A-RELATED"/>
    <property type="match status" value="1"/>
</dbReference>
<comment type="caution">
    <text evidence="9">The sequence shown here is derived from an EMBL/GenBank/DDBJ whole genome shotgun (WGS) entry which is preliminary data.</text>
</comment>
<protein>
    <recommendedName>
        <fullName evidence="5">L-glutamate gamma-semialdehyde dehydrogenase</fullName>
        <ecNumber evidence="2">1.2.1.88</ecNumber>
    </recommendedName>
    <alternativeName>
        <fullName evidence="5">L-glutamate gamma-semialdehyde dehydrogenase</fullName>
    </alternativeName>
</protein>
<accession>A0A9X0QJM5</accession>
<dbReference type="NCBIfam" id="NF002852">
    <property type="entry name" value="PRK03137.1"/>
    <property type="match status" value="1"/>
</dbReference>
<evidence type="ECO:0000256" key="5">
    <source>
        <dbReference type="ARBA" id="ARBA00032259"/>
    </source>
</evidence>
<dbReference type="NCBIfam" id="TIGR01237">
    <property type="entry name" value="D1pyr5carbox2"/>
    <property type="match status" value="1"/>
</dbReference>
<keyword evidence="10" id="KW-1185">Reference proteome</keyword>
<comment type="similarity">
    <text evidence="7">Belongs to the aldehyde dehydrogenase family. RocA subfamily.</text>
</comment>
<dbReference type="InterPro" id="IPR016163">
    <property type="entry name" value="Ald_DH_C"/>
</dbReference>
<dbReference type="InterPro" id="IPR050485">
    <property type="entry name" value="Proline_metab_enzyme"/>
</dbReference>
<dbReference type="PROSITE" id="PS00070">
    <property type="entry name" value="ALDEHYDE_DEHYDR_CYS"/>
    <property type="match status" value="1"/>
</dbReference>
<dbReference type="FunFam" id="3.40.605.10:FF:000045">
    <property type="entry name" value="1-pyrroline-5-carboxylate dehydrogenase 1"/>
    <property type="match status" value="1"/>
</dbReference>
<reference evidence="9 10" key="1">
    <citation type="submission" date="2020-08" db="EMBL/GenBank/DDBJ databases">
        <title>Genomic Encyclopedia of Type Strains, Phase IV (KMG-V): Genome sequencing to study the core and pangenomes of soil and plant-associated prokaryotes.</title>
        <authorList>
            <person name="Whitman W."/>
        </authorList>
    </citation>
    <scope>NUCLEOTIDE SEQUENCE [LARGE SCALE GENOMIC DNA]</scope>
    <source>
        <strain evidence="9 10">X5P2</strain>
    </source>
</reference>
<dbReference type="AlphaFoldDB" id="A0A9X0QJM5"/>
<dbReference type="Pfam" id="PF00171">
    <property type="entry name" value="Aldedh"/>
    <property type="match status" value="1"/>
</dbReference>
<organism evidence="9 10">
    <name type="scientific">Tunturiibacter gelidiferens</name>
    <dbReference type="NCBI Taxonomy" id="3069689"/>
    <lineage>
        <taxon>Bacteria</taxon>
        <taxon>Pseudomonadati</taxon>
        <taxon>Acidobacteriota</taxon>
        <taxon>Terriglobia</taxon>
        <taxon>Terriglobales</taxon>
        <taxon>Acidobacteriaceae</taxon>
        <taxon>Tunturiibacter</taxon>
    </lineage>
</organism>
<dbReference type="InterPro" id="IPR016160">
    <property type="entry name" value="Ald_DH_CS_CYS"/>
</dbReference>
<evidence type="ECO:0000256" key="4">
    <source>
        <dbReference type="ARBA" id="ARBA00023027"/>
    </source>
</evidence>
<dbReference type="GO" id="GO:0009898">
    <property type="term" value="C:cytoplasmic side of plasma membrane"/>
    <property type="evidence" value="ECO:0007669"/>
    <property type="project" value="TreeGrafter"/>
</dbReference>
<dbReference type="GO" id="GO:0010133">
    <property type="term" value="P:L-proline catabolic process to L-glutamate"/>
    <property type="evidence" value="ECO:0007669"/>
    <property type="project" value="TreeGrafter"/>
</dbReference>
<feature type="domain" description="Aldehyde dehydrogenase" evidence="8">
    <location>
        <begin position="64"/>
        <end position="526"/>
    </location>
</feature>
<name>A0A9X0QJM5_9BACT</name>
<proteinExistence type="inferred from homology"/>
<evidence type="ECO:0000256" key="3">
    <source>
        <dbReference type="ARBA" id="ARBA00023002"/>
    </source>
</evidence>